<comment type="function">
    <text evidence="9">Ferredoxins are iron-sulfur proteins that transfer electrons in a wide variety of metabolic reactions.</text>
</comment>
<comment type="subcellular location">
    <subcellularLocation>
        <location evidence="1 9">Plastid</location>
        <location evidence="1 9">Chloroplast</location>
    </subcellularLocation>
</comment>
<keyword evidence="3 9" id="KW-0813">Transport</keyword>
<protein>
    <recommendedName>
        <fullName evidence="9">Ferredoxin</fullName>
    </recommendedName>
</protein>
<keyword evidence="4 9" id="KW-0001">2Fe-2S</keyword>
<sequence>MSTVSLPSACMIKNGSQSRIVGALVKHPSSLGSIKCVSKGFGLKISSFRVSAMAVYKVKLIRPDGEENEFEAPDDCYILDSIENAGLELPYSCKERACSTCVGQMVKSVVNQSDGSFLDDNQMEKREFEGFDDDSVIFYIKYSIFRASANTYEIGSKPHRYCFVLDFA</sequence>
<keyword evidence="9" id="KW-0934">Plastid</keyword>
<dbReference type="SUPFAM" id="SSF54292">
    <property type="entry name" value="2Fe-2S ferredoxin-like"/>
    <property type="match status" value="1"/>
</dbReference>
<dbReference type="OrthoDB" id="1885901at2759"/>
<dbReference type="CDD" id="cd00207">
    <property type="entry name" value="fer2"/>
    <property type="match status" value="1"/>
</dbReference>
<evidence type="ECO:0000256" key="4">
    <source>
        <dbReference type="ARBA" id="ARBA00022714"/>
    </source>
</evidence>
<evidence type="ECO:0000313" key="11">
    <source>
        <dbReference type="EMBL" id="KAF9594466.1"/>
    </source>
</evidence>
<feature type="domain" description="2Fe-2S ferredoxin-type" evidence="10">
    <location>
        <begin position="62"/>
        <end position="126"/>
    </location>
</feature>
<dbReference type="InterPro" id="IPR010241">
    <property type="entry name" value="Fd_pln"/>
</dbReference>
<evidence type="ECO:0000256" key="3">
    <source>
        <dbReference type="ARBA" id="ARBA00022448"/>
    </source>
</evidence>
<evidence type="ECO:0000256" key="7">
    <source>
        <dbReference type="ARBA" id="ARBA00023004"/>
    </source>
</evidence>
<evidence type="ECO:0000256" key="9">
    <source>
        <dbReference type="RuleBase" id="RU364001"/>
    </source>
</evidence>
<keyword evidence="12" id="KW-1185">Reference proteome</keyword>
<evidence type="ECO:0000259" key="10">
    <source>
        <dbReference type="Pfam" id="PF00111"/>
    </source>
</evidence>
<keyword evidence="7 9" id="KW-0408">Iron</keyword>
<dbReference type="PANTHER" id="PTHR43112:SF30">
    <property type="entry name" value="FERREDOXIN-3, CHLOROPLASTIC"/>
    <property type="match status" value="1"/>
</dbReference>
<dbReference type="Gene3D" id="3.10.20.30">
    <property type="match status" value="1"/>
</dbReference>
<keyword evidence="9" id="KW-0150">Chloroplast</keyword>
<dbReference type="GO" id="GO:0051537">
    <property type="term" value="F:2 iron, 2 sulfur cluster binding"/>
    <property type="evidence" value="ECO:0007669"/>
    <property type="project" value="UniProtKB-KW"/>
</dbReference>
<keyword evidence="5 9" id="KW-0479">Metal-binding</keyword>
<keyword evidence="8 9" id="KW-0411">Iron-sulfur</keyword>
<reference evidence="11 12" key="1">
    <citation type="submission" date="2020-10" db="EMBL/GenBank/DDBJ databases">
        <title>The Coptis chinensis genome and diversification of protoberbering-type alkaloids.</title>
        <authorList>
            <person name="Wang B."/>
            <person name="Shu S."/>
            <person name="Song C."/>
            <person name="Liu Y."/>
        </authorList>
    </citation>
    <scope>NUCLEOTIDE SEQUENCE [LARGE SCALE GENOMIC DNA]</scope>
    <source>
        <strain evidence="11">HL-2020</strain>
        <tissue evidence="11">Leaf</tissue>
    </source>
</reference>
<comment type="caution">
    <text evidence="11">The sequence shown here is derived from an EMBL/GenBank/DDBJ whole genome shotgun (WGS) entry which is preliminary data.</text>
</comment>
<evidence type="ECO:0000313" key="12">
    <source>
        <dbReference type="Proteomes" id="UP000631114"/>
    </source>
</evidence>
<evidence type="ECO:0000256" key="5">
    <source>
        <dbReference type="ARBA" id="ARBA00022723"/>
    </source>
</evidence>
<organism evidence="11 12">
    <name type="scientific">Coptis chinensis</name>
    <dbReference type="NCBI Taxonomy" id="261450"/>
    <lineage>
        <taxon>Eukaryota</taxon>
        <taxon>Viridiplantae</taxon>
        <taxon>Streptophyta</taxon>
        <taxon>Embryophyta</taxon>
        <taxon>Tracheophyta</taxon>
        <taxon>Spermatophyta</taxon>
        <taxon>Magnoliopsida</taxon>
        <taxon>Ranunculales</taxon>
        <taxon>Ranunculaceae</taxon>
        <taxon>Coptidoideae</taxon>
        <taxon>Coptis</taxon>
    </lineage>
</organism>
<name>A0A835H731_9MAGN</name>
<gene>
    <name evidence="11" type="ORF">IFM89_031068</name>
</gene>
<dbReference type="GO" id="GO:0009055">
    <property type="term" value="F:electron transfer activity"/>
    <property type="evidence" value="ECO:0007669"/>
    <property type="project" value="InterPro"/>
</dbReference>
<dbReference type="InterPro" id="IPR012675">
    <property type="entry name" value="Beta-grasp_dom_sf"/>
</dbReference>
<evidence type="ECO:0000256" key="6">
    <source>
        <dbReference type="ARBA" id="ARBA00022982"/>
    </source>
</evidence>
<dbReference type="GO" id="GO:0046872">
    <property type="term" value="F:metal ion binding"/>
    <property type="evidence" value="ECO:0007669"/>
    <property type="project" value="UniProtKB-KW"/>
</dbReference>
<dbReference type="Pfam" id="PF00111">
    <property type="entry name" value="Fer2"/>
    <property type="match status" value="1"/>
</dbReference>
<dbReference type="PANTHER" id="PTHR43112">
    <property type="entry name" value="FERREDOXIN"/>
    <property type="match status" value="1"/>
</dbReference>
<dbReference type="InterPro" id="IPR036010">
    <property type="entry name" value="2Fe-2S_ferredoxin-like_sf"/>
</dbReference>
<comment type="similarity">
    <text evidence="2 9">Belongs to the 2Fe2S plant-type ferredoxin family.</text>
</comment>
<dbReference type="InterPro" id="IPR001041">
    <property type="entry name" value="2Fe-2S_ferredoxin-type"/>
</dbReference>
<comment type="cofactor">
    <cofactor evidence="9">
        <name>[2Fe-2S] cluster</name>
        <dbReference type="ChEBI" id="CHEBI:190135"/>
    </cofactor>
    <text evidence="9">Binds 1 [2Fe-2S] cluster.</text>
</comment>
<dbReference type="NCBIfam" id="TIGR02008">
    <property type="entry name" value="fdx_plant"/>
    <property type="match status" value="1"/>
</dbReference>
<keyword evidence="6 9" id="KW-0249">Electron transport</keyword>
<dbReference type="GO" id="GO:0022900">
    <property type="term" value="P:electron transport chain"/>
    <property type="evidence" value="ECO:0007669"/>
    <property type="project" value="InterPro"/>
</dbReference>
<evidence type="ECO:0000256" key="2">
    <source>
        <dbReference type="ARBA" id="ARBA00007874"/>
    </source>
</evidence>
<dbReference type="GO" id="GO:0009507">
    <property type="term" value="C:chloroplast"/>
    <property type="evidence" value="ECO:0007669"/>
    <property type="project" value="UniProtKB-SubCell"/>
</dbReference>
<accession>A0A835H731</accession>
<evidence type="ECO:0000256" key="1">
    <source>
        <dbReference type="ARBA" id="ARBA00004229"/>
    </source>
</evidence>
<proteinExistence type="inferred from homology"/>
<dbReference type="EMBL" id="JADFTS010000008">
    <property type="protein sequence ID" value="KAF9594466.1"/>
    <property type="molecule type" value="Genomic_DNA"/>
</dbReference>
<dbReference type="AlphaFoldDB" id="A0A835H731"/>
<dbReference type="Proteomes" id="UP000631114">
    <property type="component" value="Unassembled WGS sequence"/>
</dbReference>
<evidence type="ECO:0000256" key="8">
    <source>
        <dbReference type="ARBA" id="ARBA00023014"/>
    </source>
</evidence>